<keyword evidence="2" id="KW-0732">Signal</keyword>
<dbReference type="PATRIC" id="fig|1195763.3.peg.2202"/>
<dbReference type="InterPro" id="IPR036777">
    <property type="entry name" value="Channel_Tsx-like_sf"/>
</dbReference>
<keyword evidence="4" id="KW-1185">Reference proteome</keyword>
<dbReference type="GO" id="GO:0009279">
    <property type="term" value="C:cell outer membrane"/>
    <property type="evidence" value="ECO:0007669"/>
    <property type="project" value="InterPro"/>
</dbReference>
<dbReference type="EMBL" id="LDOT01000012">
    <property type="protein sequence ID" value="KLV05947.1"/>
    <property type="molecule type" value="Genomic_DNA"/>
</dbReference>
<organism evidence="3 4">
    <name type="scientific">Photobacterium aquae</name>
    <dbReference type="NCBI Taxonomy" id="1195763"/>
    <lineage>
        <taxon>Bacteria</taxon>
        <taxon>Pseudomonadati</taxon>
        <taxon>Pseudomonadota</taxon>
        <taxon>Gammaproteobacteria</taxon>
        <taxon>Vibrionales</taxon>
        <taxon>Vibrionaceae</taxon>
        <taxon>Photobacterium</taxon>
    </lineage>
</organism>
<gene>
    <name evidence="3" type="ORF">ABT56_10510</name>
</gene>
<dbReference type="Proteomes" id="UP000036097">
    <property type="component" value="Unassembled WGS sequence"/>
</dbReference>
<accession>A0A0J1JUG6</accession>
<comment type="similarity">
    <text evidence="1">Belongs to the nucleoside-specific channel-forming outer membrane porin (Tsx) (TC 1.B.10) family.</text>
</comment>
<dbReference type="AlphaFoldDB" id="A0A0J1JUG6"/>
<dbReference type="InterPro" id="IPR018013">
    <property type="entry name" value="Channel_Tsx-like"/>
</dbReference>
<dbReference type="OrthoDB" id="6474234at2"/>
<evidence type="ECO:0000313" key="4">
    <source>
        <dbReference type="Proteomes" id="UP000036097"/>
    </source>
</evidence>
<evidence type="ECO:0000256" key="2">
    <source>
        <dbReference type="SAM" id="SignalP"/>
    </source>
</evidence>
<dbReference type="SUPFAM" id="SSF111364">
    <property type="entry name" value="Tsx-like channel"/>
    <property type="match status" value="1"/>
</dbReference>
<comment type="caution">
    <text evidence="3">The sequence shown here is derived from an EMBL/GenBank/DDBJ whole genome shotgun (WGS) entry which is preliminary data.</text>
</comment>
<sequence length="251" mass="27552">MRKSLVALSVLAAAAAVPAQAEYLYGFGNVSVNYLDWSNGTENRSGKEDFSYLELEGGAGFSWGELYGFADLENLENGTDDVRTSIKGSIAVKTGLKELRGYGQLYNTNSNSFTAQNTVLGMSYSFSGDNWAFNPWVGFHHTITTKTFGPEATGSFSGMNGGMLGWSAMYNFKAFGESFMVSNWHETEFARDDAYLATSGESDDLTANGALALWWNVTESVTTGVQYRYAYNKLGQQGHDNAMIYSVKYNF</sequence>
<dbReference type="NCBIfam" id="NF008574">
    <property type="entry name" value="PRK11528.1"/>
    <property type="match status" value="1"/>
</dbReference>
<reference evidence="3 4" key="1">
    <citation type="submission" date="2015-05" db="EMBL/GenBank/DDBJ databases">
        <title>Photobacterium galathea sp. nov.</title>
        <authorList>
            <person name="Machado H."/>
            <person name="Gram L."/>
        </authorList>
    </citation>
    <scope>NUCLEOTIDE SEQUENCE [LARGE SCALE GENOMIC DNA]</scope>
    <source>
        <strain evidence="3 4">CGMCC 1.12159</strain>
    </source>
</reference>
<name>A0A0J1JUG6_9GAMM</name>
<evidence type="ECO:0000313" key="3">
    <source>
        <dbReference type="EMBL" id="KLV05947.1"/>
    </source>
</evidence>
<dbReference type="RefSeq" id="WP_047878809.1">
    <property type="nucleotide sequence ID" value="NZ_LDOT01000012.1"/>
</dbReference>
<protein>
    <submittedName>
        <fullName evidence="3">Exported protein</fullName>
    </submittedName>
</protein>
<evidence type="ECO:0000256" key="1">
    <source>
        <dbReference type="ARBA" id="ARBA00008728"/>
    </source>
</evidence>
<dbReference type="Gene3D" id="2.40.230.20">
    <property type="entry name" value="Nucleoside-specific channel-forming protein, Tsx-like"/>
    <property type="match status" value="1"/>
</dbReference>
<dbReference type="STRING" id="1195763.ABT56_10510"/>
<feature type="signal peptide" evidence="2">
    <location>
        <begin position="1"/>
        <end position="21"/>
    </location>
</feature>
<proteinExistence type="inferred from homology"/>
<feature type="chain" id="PRO_5005253888" evidence="2">
    <location>
        <begin position="22"/>
        <end position="251"/>
    </location>
</feature>
<dbReference type="Pfam" id="PF03502">
    <property type="entry name" value="Channel_Tsx"/>
    <property type="match status" value="1"/>
</dbReference>